<dbReference type="AlphaFoldDB" id="A0A1G7YRQ8"/>
<proteinExistence type="predicted"/>
<reference evidence="1 2" key="1">
    <citation type="submission" date="2016-10" db="EMBL/GenBank/DDBJ databases">
        <authorList>
            <person name="de Groot N.N."/>
        </authorList>
    </citation>
    <scope>NUCLEOTIDE SEQUENCE [LARGE SCALE GENOMIC DNA]</scope>
    <source>
        <strain evidence="1 2">CGMCC 1.10267</strain>
    </source>
</reference>
<protein>
    <recommendedName>
        <fullName evidence="3">Lipoprotein</fullName>
    </recommendedName>
</protein>
<dbReference type="RefSeq" id="WP_090598137.1">
    <property type="nucleotide sequence ID" value="NZ_FNCS01000015.1"/>
</dbReference>
<name>A0A1G7YRQ8_9HYPH</name>
<dbReference type="PROSITE" id="PS51257">
    <property type="entry name" value="PROKAR_LIPOPROTEIN"/>
    <property type="match status" value="1"/>
</dbReference>
<evidence type="ECO:0008006" key="3">
    <source>
        <dbReference type="Google" id="ProtNLM"/>
    </source>
</evidence>
<sequence length="208" mass="22704">MARLYSLVRNAAAAIVVGVLLTGCLVPETIDASIVLEGYLYDMRVETRLADPRAVKAVADGRVFTEQEEDRMRAEERKTARMPGFERFAYAGEGRFDLVVNLTGELDANGAAIGVPNTRAKSQADNFLIIRRIDDGTIEVSTPEVPDRARAELDQIAIVPNGTLTVTVSGTVIETNADETPGLFGGAYRWNISSWDDRVFLKVDPAVD</sequence>
<evidence type="ECO:0000313" key="1">
    <source>
        <dbReference type="EMBL" id="SDG99077.1"/>
    </source>
</evidence>
<evidence type="ECO:0000313" key="2">
    <source>
        <dbReference type="Proteomes" id="UP000199495"/>
    </source>
</evidence>
<dbReference type="STRING" id="440168.SAMN04487974_11541"/>
<gene>
    <name evidence="1" type="ORF">SAMN04487974_11541</name>
</gene>
<dbReference type="OrthoDB" id="7958598at2"/>
<accession>A0A1G7YRQ8</accession>
<keyword evidence="2" id="KW-1185">Reference proteome</keyword>
<dbReference type="EMBL" id="FNCS01000015">
    <property type="protein sequence ID" value="SDG99077.1"/>
    <property type="molecule type" value="Genomic_DNA"/>
</dbReference>
<dbReference type="Proteomes" id="UP000199495">
    <property type="component" value="Unassembled WGS sequence"/>
</dbReference>
<organism evidence="1 2">
    <name type="scientific">Pelagibacterium luteolum</name>
    <dbReference type="NCBI Taxonomy" id="440168"/>
    <lineage>
        <taxon>Bacteria</taxon>
        <taxon>Pseudomonadati</taxon>
        <taxon>Pseudomonadota</taxon>
        <taxon>Alphaproteobacteria</taxon>
        <taxon>Hyphomicrobiales</taxon>
        <taxon>Devosiaceae</taxon>
        <taxon>Pelagibacterium</taxon>
    </lineage>
</organism>